<organism evidence="2 3">
    <name type="scientific">Neurospora intermedia</name>
    <dbReference type="NCBI Taxonomy" id="5142"/>
    <lineage>
        <taxon>Eukaryota</taxon>
        <taxon>Fungi</taxon>
        <taxon>Dikarya</taxon>
        <taxon>Ascomycota</taxon>
        <taxon>Pezizomycotina</taxon>
        <taxon>Sordariomycetes</taxon>
        <taxon>Sordariomycetidae</taxon>
        <taxon>Sordariales</taxon>
        <taxon>Sordariaceae</taxon>
        <taxon>Neurospora</taxon>
    </lineage>
</organism>
<evidence type="ECO:0000313" key="3">
    <source>
        <dbReference type="Proteomes" id="UP001451303"/>
    </source>
</evidence>
<dbReference type="EMBL" id="JAVLET010000006">
    <property type="protein sequence ID" value="KAL0468737.1"/>
    <property type="molecule type" value="Genomic_DNA"/>
</dbReference>
<proteinExistence type="predicted"/>
<comment type="caution">
    <text evidence="2">The sequence shown here is derived from an EMBL/GenBank/DDBJ whole genome shotgun (WGS) entry which is preliminary data.</text>
</comment>
<accession>A0ABR3D7T8</accession>
<gene>
    <name evidence="2" type="ORF">QR685DRAFT_598461</name>
</gene>
<keyword evidence="3" id="KW-1185">Reference proteome</keyword>
<dbReference type="Proteomes" id="UP001451303">
    <property type="component" value="Unassembled WGS sequence"/>
</dbReference>
<reference evidence="2 3" key="1">
    <citation type="submission" date="2023-09" db="EMBL/GenBank/DDBJ databases">
        <title>Multi-omics analysis of a traditional fermented food reveals byproduct-associated fungal strains for waste-to-food upcycling.</title>
        <authorList>
            <consortium name="Lawrence Berkeley National Laboratory"/>
            <person name="Rekdal V.M."/>
            <person name="Villalobos-Escobedo J.M."/>
            <person name="Rodriguez-Valeron N."/>
            <person name="Garcia M.O."/>
            <person name="Vasquez D.P."/>
            <person name="Damayanti I."/>
            <person name="Sorensen P.M."/>
            <person name="Baidoo E.E."/>
            <person name="De Carvalho A.C."/>
            <person name="Riley R."/>
            <person name="Lipzen A."/>
            <person name="He G."/>
            <person name="Yan M."/>
            <person name="Haridas S."/>
            <person name="Daum C."/>
            <person name="Yoshinaga Y."/>
            <person name="Ng V."/>
            <person name="Grigoriev I.V."/>
            <person name="Munk R."/>
            <person name="Nuraida L."/>
            <person name="Wijaya C.H."/>
            <person name="Morales P.-C."/>
            <person name="Keasling J.D."/>
        </authorList>
    </citation>
    <scope>NUCLEOTIDE SEQUENCE [LARGE SCALE GENOMIC DNA]</scope>
    <source>
        <strain evidence="2 3">FGSC 2613</strain>
    </source>
</reference>
<name>A0ABR3D7T8_NEUIN</name>
<sequence>MSWVRQKYTTADLLTSLSGDLPNYGSRNTSYAVPLHAPESRNRRGARPPRQQQHAPALDAYLPTQPTPAKPKPSNGSHWQHTRNVCVVQLLPRLKSLAPAAWDAPKWKPRQKRAPLYGAIILVPLLKPSVGHISRHVMTRMFRRQGGS</sequence>
<evidence type="ECO:0000256" key="1">
    <source>
        <dbReference type="SAM" id="MobiDB-lite"/>
    </source>
</evidence>
<feature type="region of interest" description="Disordered" evidence="1">
    <location>
        <begin position="29"/>
        <end position="81"/>
    </location>
</feature>
<evidence type="ECO:0000313" key="2">
    <source>
        <dbReference type="EMBL" id="KAL0468737.1"/>
    </source>
</evidence>
<protein>
    <submittedName>
        <fullName evidence="2">Uncharacterized protein</fullName>
    </submittedName>
</protein>